<proteinExistence type="predicted"/>
<reference evidence="1 2" key="1">
    <citation type="submission" date="2022-08" db="EMBL/GenBank/DDBJ databases">
        <authorList>
            <person name="Li F."/>
        </authorList>
    </citation>
    <scope>NUCLEOTIDE SEQUENCE [LARGE SCALE GENOMIC DNA]</scope>
    <source>
        <strain evidence="1 2">10F1B-8-1</strain>
    </source>
</reference>
<evidence type="ECO:0000313" key="2">
    <source>
        <dbReference type="Proteomes" id="UP001205337"/>
    </source>
</evidence>
<name>A0ABT1ZIP7_9MICO</name>
<evidence type="ECO:0008006" key="3">
    <source>
        <dbReference type="Google" id="ProtNLM"/>
    </source>
</evidence>
<gene>
    <name evidence="1" type="ORF">NUH29_13475</name>
</gene>
<dbReference type="RefSeq" id="WP_258799740.1">
    <property type="nucleotide sequence ID" value="NZ_JANTHX010000008.1"/>
</dbReference>
<evidence type="ECO:0000313" key="1">
    <source>
        <dbReference type="EMBL" id="MCS0500558.1"/>
    </source>
</evidence>
<sequence length="214" mass="22275">MAPTTPSAASILDAACAIVIGDGVDALGYGTLAQRLDVAPDDVAAVFPVFEDLLAALLTRETNELARIIADNVERDPRGGLPSRIFGYALAAVYEHPLARALYLTDPAGLNRIMRSVDGVAPVPDLSIHPELLPTLQDVGMVRRDVDPHAVAAVISVLGSGVAMSAPGQLIDTVASGLTTMLERSVDADVVDTTPGKVVFARFAESLAVGTPPR</sequence>
<protein>
    <recommendedName>
        <fullName evidence="3">TetR/AcrR family transcriptional regulator</fullName>
    </recommendedName>
</protein>
<dbReference type="EMBL" id="JANTHX010000008">
    <property type="protein sequence ID" value="MCS0500558.1"/>
    <property type="molecule type" value="Genomic_DNA"/>
</dbReference>
<comment type="caution">
    <text evidence="1">The sequence shown here is derived from an EMBL/GenBank/DDBJ whole genome shotgun (WGS) entry which is preliminary data.</text>
</comment>
<dbReference type="SUPFAM" id="SSF46689">
    <property type="entry name" value="Homeodomain-like"/>
    <property type="match status" value="1"/>
</dbReference>
<dbReference type="Proteomes" id="UP001205337">
    <property type="component" value="Unassembled WGS sequence"/>
</dbReference>
<dbReference type="Gene3D" id="1.10.357.10">
    <property type="entry name" value="Tetracycline Repressor, domain 2"/>
    <property type="match status" value="1"/>
</dbReference>
<keyword evidence="2" id="KW-1185">Reference proteome</keyword>
<organism evidence="1 2">
    <name type="scientific">Protaetiibacter mangrovi</name>
    <dbReference type="NCBI Taxonomy" id="2970926"/>
    <lineage>
        <taxon>Bacteria</taxon>
        <taxon>Bacillati</taxon>
        <taxon>Actinomycetota</taxon>
        <taxon>Actinomycetes</taxon>
        <taxon>Micrococcales</taxon>
        <taxon>Microbacteriaceae</taxon>
        <taxon>Protaetiibacter</taxon>
    </lineage>
</organism>
<dbReference type="InterPro" id="IPR009057">
    <property type="entry name" value="Homeodomain-like_sf"/>
</dbReference>
<accession>A0ABT1ZIP7</accession>